<dbReference type="InterPro" id="IPR001932">
    <property type="entry name" value="PPM-type_phosphatase-like_dom"/>
</dbReference>
<dbReference type="PANTHER" id="PTHR47992">
    <property type="entry name" value="PROTEIN PHOSPHATASE"/>
    <property type="match status" value="1"/>
</dbReference>
<reference evidence="12" key="1">
    <citation type="submission" date="2023-04" db="EMBL/GenBank/DDBJ databases">
        <authorList>
            <person name="Vijverberg K."/>
            <person name="Xiong W."/>
            <person name="Schranz E."/>
        </authorList>
    </citation>
    <scope>NUCLEOTIDE SEQUENCE</scope>
</reference>
<dbReference type="SMART" id="SM00332">
    <property type="entry name" value="PP2Cc"/>
    <property type="match status" value="1"/>
</dbReference>
<evidence type="ECO:0000256" key="3">
    <source>
        <dbReference type="ARBA" id="ARBA00013081"/>
    </source>
</evidence>
<keyword evidence="5 9" id="KW-0378">Hydrolase</keyword>
<keyword evidence="7 9" id="KW-0904">Protein phosphatase</keyword>
<organism evidence="12 13">
    <name type="scientific">Lactuca saligna</name>
    <name type="common">Willowleaf lettuce</name>
    <dbReference type="NCBI Taxonomy" id="75948"/>
    <lineage>
        <taxon>Eukaryota</taxon>
        <taxon>Viridiplantae</taxon>
        <taxon>Streptophyta</taxon>
        <taxon>Embryophyta</taxon>
        <taxon>Tracheophyta</taxon>
        <taxon>Spermatophyta</taxon>
        <taxon>Magnoliopsida</taxon>
        <taxon>eudicotyledons</taxon>
        <taxon>Gunneridae</taxon>
        <taxon>Pentapetalae</taxon>
        <taxon>asterids</taxon>
        <taxon>campanulids</taxon>
        <taxon>Asterales</taxon>
        <taxon>Asteraceae</taxon>
        <taxon>Cichorioideae</taxon>
        <taxon>Cichorieae</taxon>
        <taxon>Lactucinae</taxon>
        <taxon>Lactuca</taxon>
    </lineage>
</organism>
<feature type="chain" id="PRO_5041222750" description="protein-serine/threonine phosphatase" evidence="10">
    <location>
        <begin position="24"/>
        <end position="388"/>
    </location>
</feature>
<dbReference type="AlphaFoldDB" id="A0AA35Z9Q5"/>
<feature type="domain" description="PPM-type phosphatase" evidence="11">
    <location>
        <begin position="70"/>
        <end position="374"/>
    </location>
</feature>
<dbReference type="InterPro" id="IPR015655">
    <property type="entry name" value="PP2C"/>
</dbReference>
<proteinExistence type="inferred from homology"/>
<keyword evidence="4" id="KW-0479">Metal-binding</keyword>
<comment type="cofactor">
    <cofactor evidence="1">
        <name>Mn(2+)</name>
        <dbReference type="ChEBI" id="CHEBI:29035"/>
    </cofactor>
</comment>
<sequence length="388" mass="41872">MGRFKNGILAAEILFLLARLLSGIDGVVSAVSSSCMIAYDDGGAPAVLQSFECVAQWGFLVESLKNSTKNCEFASLQGHRKYQEDRVTCNLGIRIPLIGKDARNAAKVDLLAIFDGHGGTEASETAKQNLLDYFLVHVIAGAFKKSSTLYDNQHDLVKGSHGSLLEIEDKSLHDIVKEALLGAIRDIDLKFSLEAIQKGYSAGSTASIVVLLNDEELMVANVGDSKVILCSGYAAEELTSDHHPDRDDERARIEVAGGFVLDWDVPRVNGVLAVSRAIGDVLLKRYGVIAEPETVGWRRMSDKDGYLVVASDGVFESLTPQSVCQLIGDAKVQENGTPYDKFPFLPSVSLAYCIVKTALQRGSTDNLSAIVFPLAQAAGVILVHKDEL</sequence>
<protein>
    <recommendedName>
        <fullName evidence="3">protein-serine/threonine phosphatase</fullName>
        <ecNumber evidence="3">3.1.3.16</ecNumber>
    </recommendedName>
</protein>
<keyword evidence="8" id="KW-0464">Manganese</keyword>
<keyword evidence="10" id="KW-0732">Signal</keyword>
<keyword evidence="13" id="KW-1185">Reference proteome</keyword>
<dbReference type="CDD" id="cd00143">
    <property type="entry name" value="PP2Cc"/>
    <property type="match status" value="1"/>
</dbReference>
<dbReference type="SUPFAM" id="SSF81606">
    <property type="entry name" value="PP2C-like"/>
    <property type="match status" value="1"/>
</dbReference>
<dbReference type="PROSITE" id="PS51746">
    <property type="entry name" value="PPM_2"/>
    <property type="match status" value="1"/>
</dbReference>
<dbReference type="Proteomes" id="UP001177003">
    <property type="component" value="Chromosome 5"/>
</dbReference>
<dbReference type="GO" id="GO:0046872">
    <property type="term" value="F:metal ion binding"/>
    <property type="evidence" value="ECO:0007669"/>
    <property type="project" value="UniProtKB-KW"/>
</dbReference>
<evidence type="ECO:0000256" key="7">
    <source>
        <dbReference type="ARBA" id="ARBA00022912"/>
    </source>
</evidence>
<dbReference type="Pfam" id="PF00481">
    <property type="entry name" value="PP2C"/>
    <property type="match status" value="1"/>
</dbReference>
<evidence type="ECO:0000313" key="13">
    <source>
        <dbReference type="Proteomes" id="UP001177003"/>
    </source>
</evidence>
<evidence type="ECO:0000256" key="8">
    <source>
        <dbReference type="ARBA" id="ARBA00023211"/>
    </source>
</evidence>
<evidence type="ECO:0000256" key="6">
    <source>
        <dbReference type="ARBA" id="ARBA00022842"/>
    </source>
</evidence>
<evidence type="ECO:0000259" key="11">
    <source>
        <dbReference type="PROSITE" id="PS51746"/>
    </source>
</evidence>
<dbReference type="Gene3D" id="3.60.40.10">
    <property type="entry name" value="PPM-type phosphatase domain"/>
    <property type="match status" value="1"/>
</dbReference>
<dbReference type="InterPro" id="IPR036457">
    <property type="entry name" value="PPM-type-like_dom_sf"/>
</dbReference>
<accession>A0AA35Z9Q5</accession>
<comment type="similarity">
    <text evidence="9">Belongs to the PP2C family.</text>
</comment>
<keyword evidence="6" id="KW-0460">Magnesium</keyword>
<evidence type="ECO:0000256" key="9">
    <source>
        <dbReference type="RuleBase" id="RU003465"/>
    </source>
</evidence>
<dbReference type="EMBL" id="OX465081">
    <property type="protein sequence ID" value="CAI9288539.1"/>
    <property type="molecule type" value="Genomic_DNA"/>
</dbReference>
<dbReference type="PROSITE" id="PS01032">
    <property type="entry name" value="PPM_1"/>
    <property type="match status" value="1"/>
</dbReference>
<dbReference type="InterPro" id="IPR000222">
    <property type="entry name" value="PP2C_BS"/>
</dbReference>
<evidence type="ECO:0000256" key="10">
    <source>
        <dbReference type="SAM" id="SignalP"/>
    </source>
</evidence>
<evidence type="ECO:0000256" key="1">
    <source>
        <dbReference type="ARBA" id="ARBA00001936"/>
    </source>
</evidence>
<evidence type="ECO:0000256" key="4">
    <source>
        <dbReference type="ARBA" id="ARBA00022723"/>
    </source>
</evidence>
<dbReference type="GO" id="GO:0004722">
    <property type="term" value="F:protein serine/threonine phosphatase activity"/>
    <property type="evidence" value="ECO:0007669"/>
    <property type="project" value="UniProtKB-EC"/>
</dbReference>
<evidence type="ECO:0000256" key="5">
    <source>
        <dbReference type="ARBA" id="ARBA00022801"/>
    </source>
</evidence>
<name>A0AA35Z9Q5_LACSI</name>
<feature type="signal peptide" evidence="10">
    <location>
        <begin position="1"/>
        <end position="23"/>
    </location>
</feature>
<dbReference type="EC" id="3.1.3.16" evidence="3"/>
<evidence type="ECO:0000256" key="2">
    <source>
        <dbReference type="ARBA" id="ARBA00001946"/>
    </source>
</evidence>
<gene>
    <name evidence="12" type="ORF">LSALG_LOCUS27831</name>
</gene>
<evidence type="ECO:0000313" key="12">
    <source>
        <dbReference type="EMBL" id="CAI9288539.1"/>
    </source>
</evidence>
<comment type="cofactor">
    <cofactor evidence="2">
        <name>Mg(2+)</name>
        <dbReference type="ChEBI" id="CHEBI:18420"/>
    </cofactor>
</comment>